<sequence>MSERTSHSKQERTHGRGHGHGHGDRSFLPALGHHRSVRLYDAFGLLIGAPWVYAAAAKAARLDGAGPAVVVDVGCGSGQLLRRVGREHPEARLVGVDPDERILAIARRAALRSRDVAVRTARWEVGYAEDLPLADGSVDRVLSSLMFHHLEPLGRTAMLSEVRRVLRPGGELVLADFDGSPGRLPAVGPLRNLPMAVFTPGEVPQLLADGGFTVVDQQRVRLVIGGVSVWRAAPA</sequence>
<dbReference type="STRING" id="1848.SAMN05443637_104148"/>
<feature type="compositionally biased region" description="Basic and acidic residues" evidence="1">
    <location>
        <begin position="1"/>
        <end position="14"/>
    </location>
</feature>
<dbReference type="Proteomes" id="UP000184363">
    <property type="component" value="Unassembled WGS sequence"/>
</dbReference>
<dbReference type="GO" id="GO:0008168">
    <property type="term" value="F:methyltransferase activity"/>
    <property type="evidence" value="ECO:0007669"/>
    <property type="project" value="UniProtKB-KW"/>
</dbReference>
<evidence type="ECO:0000313" key="4">
    <source>
        <dbReference type="Proteomes" id="UP000184363"/>
    </source>
</evidence>
<gene>
    <name evidence="3" type="ORF">SAMN05443637_104148</name>
</gene>
<feature type="domain" description="Methyltransferase" evidence="2">
    <location>
        <begin position="70"/>
        <end position="170"/>
    </location>
</feature>
<evidence type="ECO:0000259" key="2">
    <source>
        <dbReference type="Pfam" id="PF13649"/>
    </source>
</evidence>
<dbReference type="Gene3D" id="3.40.50.150">
    <property type="entry name" value="Vaccinia Virus protein VP39"/>
    <property type="match status" value="1"/>
</dbReference>
<name>A0A1M6R2H5_PSETH</name>
<evidence type="ECO:0000256" key="1">
    <source>
        <dbReference type="SAM" id="MobiDB-lite"/>
    </source>
</evidence>
<evidence type="ECO:0000313" key="3">
    <source>
        <dbReference type="EMBL" id="SHK26616.1"/>
    </source>
</evidence>
<dbReference type="SUPFAM" id="SSF53335">
    <property type="entry name" value="S-adenosyl-L-methionine-dependent methyltransferases"/>
    <property type="match status" value="1"/>
</dbReference>
<keyword evidence="3" id="KW-0489">Methyltransferase</keyword>
<dbReference type="OrthoDB" id="9808140at2"/>
<organism evidence="3 4">
    <name type="scientific">Pseudonocardia thermophila</name>
    <dbReference type="NCBI Taxonomy" id="1848"/>
    <lineage>
        <taxon>Bacteria</taxon>
        <taxon>Bacillati</taxon>
        <taxon>Actinomycetota</taxon>
        <taxon>Actinomycetes</taxon>
        <taxon>Pseudonocardiales</taxon>
        <taxon>Pseudonocardiaceae</taxon>
        <taxon>Pseudonocardia</taxon>
    </lineage>
</organism>
<proteinExistence type="predicted"/>
<dbReference type="CDD" id="cd02440">
    <property type="entry name" value="AdoMet_MTases"/>
    <property type="match status" value="1"/>
</dbReference>
<dbReference type="InterPro" id="IPR029063">
    <property type="entry name" value="SAM-dependent_MTases_sf"/>
</dbReference>
<dbReference type="RefSeq" id="WP_084754549.1">
    <property type="nucleotide sequence ID" value="NZ_FRAP01000004.1"/>
</dbReference>
<dbReference type="InterPro" id="IPR041698">
    <property type="entry name" value="Methyltransf_25"/>
</dbReference>
<dbReference type="PANTHER" id="PTHR43591">
    <property type="entry name" value="METHYLTRANSFERASE"/>
    <property type="match status" value="1"/>
</dbReference>
<protein>
    <submittedName>
        <fullName evidence="3">Methyltransferase domain-containing protein</fullName>
    </submittedName>
</protein>
<keyword evidence="4" id="KW-1185">Reference proteome</keyword>
<keyword evidence="3" id="KW-0808">Transferase</keyword>
<feature type="region of interest" description="Disordered" evidence="1">
    <location>
        <begin position="1"/>
        <end position="27"/>
    </location>
</feature>
<accession>A0A1M6R2H5</accession>
<dbReference type="GO" id="GO:0032259">
    <property type="term" value="P:methylation"/>
    <property type="evidence" value="ECO:0007669"/>
    <property type="project" value="UniProtKB-KW"/>
</dbReference>
<dbReference type="AlphaFoldDB" id="A0A1M6R2H5"/>
<dbReference type="EMBL" id="FRAP01000004">
    <property type="protein sequence ID" value="SHK26616.1"/>
    <property type="molecule type" value="Genomic_DNA"/>
</dbReference>
<dbReference type="Pfam" id="PF13649">
    <property type="entry name" value="Methyltransf_25"/>
    <property type="match status" value="1"/>
</dbReference>
<reference evidence="3 4" key="1">
    <citation type="submission" date="2016-11" db="EMBL/GenBank/DDBJ databases">
        <authorList>
            <person name="Jaros S."/>
            <person name="Januszkiewicz K."/>
            <person name="Wedrychowicz H."/>
        </authorList>
    </citation>
    <scope>NUCLEOTIDE SEQUENCE [LARGE SCALE GENOMIC DNA]</scope>
    <source>
        <strain evidence="3 4">DSM 43832</strain>
    </source>
</reference>